<evidence type="ECO:0000313" key="5">
    <source>
        <dbReference type="Proteomes" id="UP000271162"/>
    </source>
</evidence>
<evidence type="ECO:0000313" key="4">
    <source>
        <dbReference type="EMBL" id="VDL67314.1"/>
    </source>
</evidence>
<evidence type="ECO:0000313" key="6">
    <source>
        <dbReference type="WBParaSite" id="NBR_0000372301-mRNA-1"/>
    </source>
</evidence>
<evidence type="ECO:0000259" key="3">
    <source>
        <dbReference type="SMART" id="SM01088"/>
    </source>
</evidence>
<dbReference type="AlphaFoldDB" id="A0A0N4XMH1"/>
<accession>A0A0N4XMH1</accession>
<dbReference type="PROSITE" id="PS51257">
    <property type="entry name" value="PROKAR_LIPOPROTEIN"/>
    <property type="match status" value="1"/>
</dbReference>
<reference evidence="4 5" key="2">
    <citation type="submission" date="2018-11" db="EMBL/GenBank/DDBJ databases">
        <authorList>
            <consortium name="Pathogen Informatics"/>
        </authorList>
    </citation>
    <scope>NUCLEOTIDE SEQUENCE [LARGE SCALE GENOMIC DNA]</scope>
</reference>
<sequence length="120" mass="13119">MLVEKHIIGFAAVCSTLATVACLLVISSLYDEISQVHDMVLDAVASFRVQTDSAWVEMMDVQVTVTPPSKPRQNPFNSIFRQKRSYGLPAWCHCEPERITCLPGPPGPPGQPGQPGKLLT</sequence>
<name>A0A0N4XMH1_NIPBR</name>
<dbReference type="STRING" id="27835.A0A0N4XMH1"/>
<proteinExistence type="predicted"/>
<dbReference type="PANTHER" id="PTHR24637:SF194">
    <property type="entry name" value="CUTICLE COLLAGEN 10-RELATED"/>
    <property type="match status" value="1"/>
</dbReference>
<dbReference type="Pfam" id="PF01484">
    <property type="entry name" value="Col_cuticle_N"/>
    <property type="match status" value="1"/>
</dbReference>
<feature type="domain" description="Nematode cuticle collagen N-terminal" evidence="3">
    <location>
        <begin position="7"/>
        <end position="58"/>
    </location>
</feature>
<dbReference type="InterPro" id="IPR002486">
    <property type="entry name" value="Col_cuticle_N"/>
</dbReference>
<protein>
    <submittedName>
        <fullName evidence="6">Col_cuticle_N domain-containing protein</fullName>
    </submittedName>
</protein>
<keyword evidence="5" id="KW-1185">Reference proteome</keyword>
<dbReference type="WBParaSite" id="NBR_0000372301-mRNA-1">
    <property type="protein sequence ID" value="NBR_0000372301-mRNA-1"/>
    <property type="gene ID" value="NBR_0000372301"/>
</dbReference>
<dbReference type="GO" id="GO:0042302">
    <property type="term" value="F:structural constituent of cuticle"/>
    <property type="evidence" value="ECO:0007669"/>
    <property type="project" value="InterPro"/>
</dbReference>
<keyword evidence="2" id="KW-0472">Membrane</keyword>
<reference evidence="6" key="1">
    <citation type="submission" date="2017-02" db="UniProtKB">
        <authorList>
            <consortium name="WormBaseParasite"/>
        </authorList>
    </citation>
    <scope>IDENTIFICATION</scope>
</reference>
<dbReference type="EMBL" id="UYSL01005934">
    <property type="protein sequence ID" value="VDL67314.1"/>
    <property type="molecule type" value="Genomic_DNA"/>
</dbReference>
<organism evidence="6">
    <name type="scientific">Nippostrongylus brasiliensis</name>
    <name type="common">Rat hookworm</name>
    <dbReference type="NCBI Taxonomy" id="27835"/>
    <lineage>
        <taxon>Eukaryota</taxon>
        <taxon>Metazoa</taxon>
        <taxon>Ecdysozoa</taxon>
        <taxon>Nematoda</taxon>
        <taxon>Chromadorea</taxon>
        <taxon>Rhabditida</taxon>
        <taxon>Rhabditina</taxon>
        <taxon>Rhabditomorpha</taxon>
        <taxon>Strongyloidea</taxon>
        <taxon>Heligmosomidae</taxon>
        <taxon>Nippostrongylus</taxon>
    </lineage>
</organism>
<keyword evidence="2" id="KW-0812">Transmembrane</keyword>
<dbReference type="Proteomes" id="UP000271162">
    <property type="component" value="Unassembled WGS sequence"/>
</dbReference>
<evidence type="ECO:0000256" key="1">
    <source>
        <dbReference type="ARBA" id="ARBA00022737"/>
    </source>
</evidence>
<gene>
    <name evidence="4" type="ORF">NBR_LOCUS3725</name>
</gene>
<dbReference type="SMART" id="SM01088">
    <property type="entry name" value="Col_cuticle_N"/>
    <property type="match status" value="1"/>
</dbReference>
<keyword evidence="2" id="KW-1133">Transmembrane helix</keyword>
<keyword evidence="1" id="KW-0677">Repeat</keyword>
<feature type="transmembrane region" description="Helical" evidence="2">
    <location>
        <begin position="7"/>
        <end position="30"/>
    </location>
</feature>
<evidence type="ECO:0000256" key="2">
    <source>
        <dbReference type="SAM" id="Phobius"/>
    </source>
</evidence>
<dbReference type="PANTHER" id="PTHR24637">
    <property type="entry name" value="COLLAGEN"/>
    <property type="match status" value="1"/>
</dbReference>